<dbReference type="InterPro" id="IPR001307">
    <property type="entry name" value="Thiosulphate_STrfase_CS"/>
</dbReference>
<dbReference type="GO" id="GO:0004792">
    <property type="term" value="F:thiosulfate-cyanide sulfurtransferase activity"/>
    <property type="evidence" value="ECO:0007669"/>
    <property type="project" value="InterPro"/>
</dbReference>
<dbReference type="Gene3D" id="3.40.250.10">
    <property type="entry name" value="Rhodanese-like domain"/>
    <property type="match status" value="2"/>
</dbReference>
<accession>A0A368W6U5</accession>
<evidence type="ECO:0000313" key="5">
    <source>
        <dbReference type="Proteomes" id="UP000252415"/>
    </source>
</evidence>
<dbReference type="Pfam" id="PF00581">
    <property type="entry name" value="Rhodanese"/>
    <property type="match status" value="2"/>
</dbReference>
<feature type="domain" description="Rhodanese" evidence="3">
    <location>
        <begin position="168"/>
        <end position="278"/>
    </location>
</feature>
<name>A0A368W6U5_9BACL</name>
<evidence type="ECO:0000259" key="3">
    <source>
        <dbReference type="PROSITE" id="PS50206"/>
    </source>
</evidence>
<proteinExistence type="predicted"/>
<dbReference type="InterPro" id="IPR036873">
    <property type="entry name" value="Rhodanese-like_dom_sf"/>
</dbReference>
<dbReference type="CDD" id="cd01448">
    <property type="entry name" value="TST_Repeat_1"/>
    <property type="match status" value="1"/>
</dbReference>
<dbReference type="PANTHER" id="PTHR11364">
    <property type="entry name" value="THIOSULFATE SULFERTANSFERASE"/>
    <property type="match status" value="1"/>
</dbReference>
<evidence type="ECO:0000256" key="1">
    <source>
        <dbReference type="ARBA" id="ARBA00022679"/>
    </source>
</evidence>
<keyword evidence="5" id="KW-1185">Reference proteome</keyword>
<dbReference type="PROSITE" id="PS50206">
    <property type="entry name" value="RHODANESE_3"/>
    <property type="match status" value="2"/>
</dbReference>
<dbReference type="RefSeq" id="WP_114377967.1">
    <property type="nucleotide sequence ID" value="NZ_QPJD01000001.1"/>
</dbReference>
<dbReference type="SUPFAM" id="SSF52821">
    <property type="entry name" value="Rhodanese/Cell cycle control phosphatase"/>
    <property type="match status" value="2"/>
</dbReference>
<sequence length="282" mass="30943">MTYFKKAEWVLERLGEDGIVIVDTRYALNDSEAGRRVYAESHIPGAYYLDLSHDLSGPKRPDGQGGRHPLPEPKELAAVLGRIGIGKNTTVVAYDDQGGAMASRLRWLLKWIGHDGQVFLLEGGFAGWQAAGHPVSTETPAPAEGVSFEPEVRNELLVTQAEVKERIGRKGTVLIDSREAPRYRGEVEPLDPAAGHIPGAINRFWNEGKRADGTWKSPEEQAERFAGLSRDDEIIVYCGSGVTATPNVFALEEAGFRNVKLYAGSWSDWSSRPENPVATSEE</sequence>
<keyword evidence="2" id="KW-0677">Repeat</keyword>
<organism evidence="4 5">
    <name type="scientific">Paenibacillus prosopidis</name>
    <dbReference type="NCBI Taxonomy" id="630520"/>
    <lineage>
        <taxon>Bacteria</taxon>
        <taxon>Bacillati</taxon>
        <taxon>Bacillota</taxon>
        <taxon>Bacilli</taxon>
        <taxon>Bacillales</taxon>
        <taxon>Paenibacillaceae</taxon>
        <taxon>Paenibacillus</taxon>
    </lineage>
</organism>
<dbReference type="EMBL" id="QPJD01000001">
    <property type="protein sequence ID" value="RCW51692.1"/>
    <property type="molecule type" value="Genomic_DNA"/>
</dbReference>
<dbReference type="PANTHER" id="PTHR11364:SF27">
    <property type="entry name" value="SULFURTRANSFERASE"/>
    <property type="match status" value="1"/>
</dbReference>
<dbReference type="PROSITE" id="PS00380">
    <property type="entry name" value="RHODANESE_1"/>
    <property type="match status" value="1"/>
</dbReference>
<keyword evidence="1 4" id="KW-0808">Transferase</keyword>
<dbReference type="Proteomes" id="UP000252415">
    <property type="component" value="Unassembled WGS sequence"/>
</dbReference>
<evidence type="ECO:0000256" key="2">
    <source>
        <dbReference type="ARBA" id="ARBA00022737"/>
    </source>
</evidence>
<protein>
    <submittedName>
        <fullName evidence="4">Thiosulfate/3-mercaptopyruvate sulfurtransferase</fullName>
    </submittedName>
</protein>
<dbReference type="OrthoDB" id="9770030at2"/>
<comment type="caution">
    <text evidence="4">The sequence shown here is derived from an EMBL/GenBank/DDBJ whole genome shotgun (WGS) entry which is preliminary data.</text>
</comment>
<gene>
    <name evidence="4" type="ORF">DFP97_10132</name>
</gene>
<dbReference type="SMART" id="SM00450">
    <property type="entry name" value="RHOD"/>
    <property type="match status" value="2"/>
</dbReference>
<dbReference type="CDD" id="cd01449">
    <property type="entry name" value="TST_Repeat_2"/>
    <property type="match status" value="1"/>
</dbReference>
<dbReference type="InterPro" id="IPR045078">
    <property type="entry name" value="TST/MPST-like"/>
</dbReference>
<feature type="domain" description="Rhodanese" evidence="3">
    <location>
        <begin position="15"/>
        <end position="137"/>
    </location>
</feature>
<keyword evidence="4" id="KW-0670">Pyruvate</keyword>
<dbReference type="InterPro" id="IPR001763">
    <property type="entry name" value="Rhodanese-like_dom"/>
</dbReference>
<reference evidence="4 5" key="1">
    <citation type="submission" date="2018-07" db="EMBL/GenBank/DDBJ databases">
        <title>Genomic Encyclopedia of Type Strains, Phase III (KMG-III): the genomes of soil and plant-associated and newly described type strains.</title>
        <authorList>
            <person name="Whitman W."/>
        </authorList>
    </citation>
    <scope>NUCLEOTIDE SEQUENCE [LARGE SCALE GENOMIC DNA]</scope>
    <source>
        <strain evidence="4 5">CECT 7506</strain>
    </source>
</reference>
<dbReference type="AlphaFoldDB" id="A0A368W6U5"/>
<evidence type="ECO:0000313" key="4">
    <source>
        <dbReference type="EMBL" id="RCW51692.1"/>
    </source>
</evidence>